<dbReference type="EMBL" id="JACSIT010000070">
    <property type="protein sequence ID" value="MBC6993689.1"/>
    <property type="molecule type" value="Genomic_DNA"/>
</dbReference>
<dbReference type="Pfam" id="PF12867">
    <property type="entry name" value="DinB_2"/>
    <property type="match status" value="1"/>
</dbReference>
<gene>
    <name evidence="2" type="ORF">H9S92_05930</name>
</gene>
<protein>
    <submittedName>
        <fullName evidence="2">DinB family protein</fullName>
    </submittedName>
</protein>
<evidence type="ECO:0000313" key="2">
    <source>
        <dbReference type="EMBL" id="MBC6993689.1"/>
    </source>
</evidence>
<dbReference type="Gene3D" id="1.20.120.450">
    <property type="entry name" value="dinb family like domain"/>
    <property type="match status" value="1"/>
</dbReference>
<dbReference type="AlphaFoldDB" id="A0A923PI28"/>
<dbReference type="SUPFAM" id="SSF109854">
    <property type="entry name" value="DinB/YfiT-like putative metalloenzymes"/>
    <property type="match status" value="1"/>
</dbReference>
<accession>A0A923PI28</accession>
<organism evidence="2 3">
    <name type="scientific">Neolewinella lacunae</name>
    <dbReference type="NCBI Taxonomy" id="1517758"/>
    <lineage>
        <taxon>Bacteria</taxon>
        <taxon>Pseudomonadati</taxon>
        <taxon>Bacteroidota</taxon>
        <taxon>Saprospiria</taxon>
        <taxon>Saprospirales</taxon>
        <taxon>Lewinellaceae</taxon>
        <taxon>Neolewinella</taxon>
    </lineage>
</organism>
<dbReference type="RefSeq" id="WP_187465797.1">
    <property type="nucleotide sequence ID" value="NZ_JACSIT010000070.1"/>
</dbReference>
<comment type="caution">
    <text evidence="2">The sequence shown here is derived from an EMBL/GenBank/DDBJ whole genome shotgun (WGS) entry which is preliminary data.</text>
</comment>
<reference evidence="2" key="1">
    <citation type="submission" date="2020-08" db="EMBL/GenBank/DDBJ databases">
        <title>Lewinella bacteria from marine environments.</title>
        <authorList>
            <person name="Zhong Y."/>
        </authorList>
    </citation>
    <scope>NUCLEOTIDE SEQUENCE</scope>
    <source>
        <strain evidence="2">KCTC 42187</strain>
    </source>
</reference>
<evidence type="ECO:0000313" key="3">
    <source>
        <dbReference type="Proteomes" id="UP000650081"/>
    </source>
</evidence>
<keyword evidence="3" id="KW-1185">Reference proteome</keyword>
<dbReference type="InterPro" id="IPR024775">
    <property type="entry name" value="DinB-like"/>
</dbReference>
<dbReference type="Proteomes" id="UP000650081">
    <property type="component" value="Unassembled WGS sequence"/>
</dbReference>
<name>A0A923PI28_9BACT</name>
<evidence type="ECO:0000259" key="1">
    <source>
        <dbReference type="Pfam" id="PF12867"/>
    </source>
</evidence>
<feature type="domain" description="DinB-like" evidence="1">
    <location>
        <begin position="20"/>
        <end position="138"/>
    </location>
</feature>
<dbReference type="InterPro" id="IPR034660">
    <property type="entry name" value="DinB/YfiT-like"/>
</dbReference>
<sequence length="149" mass="16841">MQKEILLEMVNQNLLTCSYAWNRVTEENKDWRLNEGTASMGFILRHIGETINLFGYFFGVPTEVQNTTIGQIDTGKNYDTATSRALIDTGFAMLKNLVETTPDAGWLDPIDTPFFGTVSKARLFSHILYHNSHHCGQLSLTLEKGERPN</sequence>
<proteinExistence type="predicted"/>